<protein>
    <submittedName>
        <fullName evidence="1">Phosphohistidine phosphatase</fullName>
    </submittedName>
</protein>
<dbReference type="CDD" id="cd07067">
    <property type="entry name" value="HP_PGM_like"/>
    <property type="match status" value="1"/>
</dbReference>
<dbReference type="InterPro" id="IPR013078">
    <property type="entry name" value="His_Pase_superF_clade-1"/>
</dbReference>
<dbReference type="OrthoDB" id="9810154at2"/>
<sequence length="167" mass="19554">MKNLILIRHSKSSWDIPIKDIDRSLSIKGIKDAHLMAFHLMNELPNSYIVWSSVSKRTTETAYIFSQYLNIPPETIQYLDDLYTFEVKNLEKMINKCENLYDNLILFGHNEAITNFVNKFGDLYIENVPTTGIVFLEFDTDDWKNLSKGKTTKTLFPSQFKNDKFKQ</sequence>
<evidence type="ECO:0000313" key="1">
    <source>
        <dbReference type="EMBL" id="SHO74185.1"/>
    </source>
</evidence>
<accession>A0A1M7ZZ90</accession>
<dbReference type="AlphaFoldDB" id="A0A1M7ZZ90"/>
<dbReference type="RefSeq" id="WP_073585070.1">
    <property type="nucleotide sequence ID" value="NZ_CBCSEA010000010.1"/>
</dbReference>
<proteinExistence type="predicted"/>
<dbReference type="Gene3D" id="3.40.50.1240">
    <property type="entry name" value="Phosphoglycerate mutase-like"/>
    <property type="match status" value="1"/>
</dbReference>
<gene>
    <name evidence="1" type="ORF">SAMN05443547_2570</name>
</gene>
<dbReference type="SUPFAM" id="SSF53254">
    <property type="entry name" value="Phosphoglycerate mutase-like"/>
    <property type="match status" value="1"/>
</dbReference>
<reference evidence="2" key="1">
    <citation type="submission" date="2016-12" db="EMBL/GenBank/DDBJ databases">
        <authorList>
            <person name="Varghese N."/>
            <person name="Submissions S."/>
        </authorList>
    </citation>
    <scope>NUCLEOTIDE SEQUENCE [LARGE SCALE GENOMIC DNA]</scope>
    <source>
        <strain evidence="2">DSM 18830</strain>
    </source>
</reference>
<evidence type="ECO:0000313" key="2">
    <source>
        <dbReference type="Proteomes" id="UP000184611"/>
    </source>
</evidence>
<dbReference type="STRING" id="416016.SAMN05443547_2570"/>
<name>A0A1M7ZZ90_9FLAO</name>
<dbReference type="EMBL" id="FRYK01000006">
    <property type="protein sequence ID" value="SHO74185.1"/>
    <property type="molecule type" value="Genomic_DNA"/>
</dbReference>
<dbReference type="SMART" id="SM00855">
    <property type="entry name" value="PGAM"/>
    <property type="match status" value="1"/>
</dbReference>
<dbReference type="Pfam" id="PF00300">
    <property type="entry name" value="His_Phos_1"/>
    <property type="match status" value="1"/>
</dbReference>
<organism evidence="1 2">
    <name type="scientific">Flavobacterium cucumis</name>
    <dbReference type="NCBI Taxonomy" id="416016"/>
    <lineage>
        <taxon>Bacteria</taxon>
        <taxon>Pseudomonadati</taxon>
        <taxon>Bacteroidota</taxon>
        <taxon>Flavobacteriia</taxon>
        <taxon>Flavobacteriales</taxon>
        <taxon>Flavobacteriaceae</taxon>
        <taxon>Flavobacterium</taxon>
    </lineage>
</organism>
<keyword evidence="2" id="KW-1185">Reference proteome</keyword>
<dbReference type="InterPro" id="IPR029033">
    <property type="entry name" value="His_PPase_superfam"/>
</dbReference>
<dbReference type="Proteomes" id="UP000184611">
    <property type="component" value="Unassembled WGS sequence"/>
</dbReference>